<keyword evidence="8" id="KW-1185">Reference proteome</keyword>
<dbReference type="Gene3D" id="3.30.40.10">
    <property type="entry name" value="Zinc/RING finger domain, C3HC4 (zinc finger)"/>
    <property type="match status" value="1"/>
</dbReference>
<evidence type="ECO:0000313" key="8">
    <source>
        <dbReference type="Proteomes" id="UP000515159"/>
    </source>
</evidence>
<dbReference type="InterPro" id="IPR015894">
    <property type="entry name" value="Guanylate-bd_N"/>
</dbReference>
<dbReference type="GO" id="GO:0005525">
    <property type="term" value="F:GTP binding"/>
    <property type="evidence" value="ECO:0007669"/>
    <property type="project" value="InterPro"/>
</dbReference>
<sequence length="544" mass="61733">MKDFDRLLESLSEEITCCICLEVFKDPVSIQCGHNFCRACLEEHWSSGNYRCPECRQICQGRLMSADFRLKSLMDKIKQAEKEEKSSLVRVGGLNDHREPLQLMGVDEDGRLEVCEEALQRCLRREEMKSYPVCLISIAGEQCKGKTFLLNYLLRRLRRMEQGACNQVVIQDVFEWPARTSSNGGMWIWSTPFLISQGNKKTAVFLVDMEGSSVIAGKGDTRLKLAAFGTLLGSYLIFSFPTSIRESDMESLELFFQVANKLEKSFSLKPVQHLDILVQDCGFSTTYGLEGGQEFLRDIMQKLQMCSKYPRTLEMLKYKSRCCLLPSRVEDTQDIAEDLGKMYSSLNSALKYTKEDGDQNTLTLEQLAKRIKIFTEILKTSYGFSSPLEMGITIHNYKVREIFRRNYRHFLKEQDLQYCSFLKIVQLRSDALTDELYRQLLQLLEESARHLQGDENQKQHLLQEMLNEAEEEIGGVTSGYTRKRRRTLLASAAAILGVAVAAPALSLTALPFPVAAMVGGMASLFAGSSLGAIIRSQITDRKKN</sequence>
<dbReference type="GO" id="GO:0003924">
    <property type="term" value="F:GTPase activity"/>
    <property type="evidence" value="ECO:0007669"/>
    <property type="project" value="InterPro"/>
</dbReference>
<dbReference type="SUPFAM" id="SSF57850">
    <property type="entry name" value="RING/U-box"/>
    <property type="match status" value="1"/>
</dbReference>
<evidence type="ECO:0000259" key="7">
    <source>
        <dbReference type="PROSITE" id="PS50089"/>
    </source>
</evidence>
<feature type="transmembrane region" description="Helical" evidence="6">
    <location>
        <begin position="488"/>
        <end position="506"/>
    </location>
</feature>
<dbReference type="RefSeq" id="XP_033800263.1">
    <property type="nucleotide sequence ID" value="XM_033944372.1"/>
</dbReference>
<keyword evidence="1" id="KW-0479">Metal-binding</keyword>
<protein>
    <submittedName>
        <fullName evidence="9 10">RING finger protein 112 isoform X1</fullName>
    </submittedName>
</protein>
<dbReference type="Proteomes" id="UP000515159">
    <property type="component" value="Chromosome 5"/>
</dbReference>
<keyword evidence="3" id="KW-0862">Zinc</keyword>
<feature type="transmembrane region" description="Helical" evidence="6">
    <location>
        <begin position="512"/>
        <end position="534"/>
    </location>
</feature>
<dbReference type="KEGG" id="gsh:117360513"/>
<dbReference type="InterPro" id="IPR001841">
    <property type="entry name" value="Znf_RING"/>
</dbReference>
<keyword evidence="2 4" id="KW-0863">Zinc-finger</keyword>
<evidence type="ECO:0000313" key="12">
    <source>
        <dbReference type="RefSeq" id="XP_033800264.1"/>
    </source>
</evidence>
<dbReference type="Gene3D" id="3.40.50.300">
    <property type="entry name" value="P-loop containing nucleotide triphosphate hydrolases"/>
    <property type="match status" value="1"/>
</dbReference>
<dbReference type="RefSeq" id="XP_033800262.1">
    <property type="nucleotide sequence ID" value="XM_033944371.1"/>
</dbReference>
<evidence type="ECO:0000313" key="11">
    <source>
        <dbReference type="RefSeq" id="XP_033800263.1"/>
    </source>
</evidence>
<evidence type="ECO:0000256" key="3">
    <source>
        <dbReference type="ARBA" id="ARBA00022833"/>
    </source>
</evidence>
<dbReference type="GeneID" id="117360513"/>
<evidence type="ECO:0000313" key="9">
    <source>
        <dbReference type="RefSeq" id="XP_033800261.1"/>
    </source>
</evidence>
<keyword evidence="6" id="KW-0472">Membrane</keyword>
<evidence type="ECO:0000256" key="5">
    <source>
        <dbReference type="SAM" id="Coils"/>
    </source>
</evidence>
<keyword evidence="5" id="KW-0175">Coiled coil</keyword>
<dbReference type="OrthoDB" id="6270329at2759"/>
<accession>A0A6P8RFL9</accession>
<feature type="coiled-coil region" evidence="5">
    <location>
        <begin position="63"/>
        <end position="90"/>
    </location>
</feature>
<dbReference type="InterPro" id="IPR017907">
    <property type="entry name" value="Znf_RING_CS"/>
</dbReference>
<feature type="domain" description="RING-type" evidence="7">
    <location>
        <begin position="17"/>
        <end position="56"/>
    </location>
</feature>
<proteinExistence type="predicted"/>
<evidence type="ECO:0000256" key="2">
    <source>
        <dbReference type="ARBA" id="ARBA00022771"/>
    </source>
</evidence>
<dbReference type="RefSeq" id="XP_033800261.1">
    <property type="nucleotide sequence ID" value="XM_033944370.1"/>
</dbReference>
<dbReference type="SUPFAM" id="SSF52540">
    <property type="entry name" value="P-loop containing nucleoside triphosphate hydrolases"/>
    <property type="match status" value="1"/>
</dbReference>
<name>A0A6P8RFL9_GEOSA</name>
<organism evidence="8 9">
    <name type="scientific">Geotrypetes seraphini</name>
    <name type="common">Gaboon caecilian</name>
    <name type="synonym">Caecilia seraphini</name>
    <dbReference type="NCBI Taxonomy" id="260995"/>
    <lineage>
        <taxon>Eukaryota</taxon>
        <taxon>Metazoa</taxon>
        <taxon>Chordata</taxon>
        <taxon>Craniata</taxon>
        <taxon>Vertebrata</taxon>
        <taxon>Euteleostomi</taxon>
        <taxon>Amphibia</taxon>
        <taxon>Gymnophiona</taxon>
        <taxon>Geotrypetes</taxon>
    </lineage>
</organism>
<dbReference type="CTD" id="7732"/>
<keyword evidence="6" id="KW-1133">Transmembrane helix</keyword>
<evidence type="ECO:0000256" key="1">
    <source>
        <dbReference type="ARBA" id="ARBA00022723"/>
    </source>
</evidence>
<evidence type="ECO:0000256" key="4">
    <source>
        <dbReference type="PROSITE-ProRule" id="PRU00175"/>
    </source>
</evidence>
<dbReference type="AlphaFoldDB" id="A0A6P8RFL9"/>
<evidence type="ECO:0000256" key="6">
    <source>
        <dbReference type="SAM" id="Phobius"/>
    </source>
</evidence>
<dbReference type="InterPro" id="IPR027417">
    <property type="entry name" value="P-loop_NTPase"/>
</dbReference>
<dbReference type="PANTHER" id="PTHR10751">
    <property type="entry name" value="GUANYLATE BINDING PROTEIN"/>
    <property type="match status" value="1"/>
</dbReference>
<dbReference type="InterPro" id="IPR027370">
    <property type="entry name" value="Znf-RING_euk"/>
</dbReference>
<dbReference type="InterPro" id="IPR013083">
    <property type="entry name" value="Znf_RING/FYVE/PHD"/>
</dbReference>
<dbReference type="Pfam" id="PF02263">
    <property type="entry name" value="GBP"/>
    <property type="match status" value="1"/>
</dbReference>
<dbReference type="GO" id="GO:0008270">
    <property type="term" value="F:zinc ion binding"/>
    <property type="evidence" value="ECO:0007669"/>
    <property type="project" value="UniProtKB-KW"/>
</dbReference>
<gene>
    <name evidence="9 10 11 12" type="primary">RNF112</name>
</gene>
<reference evidence="9 10" key="1">
    <citation type="submission" date="2025-04" db="UniProtKB">
        <authorList>
            <consortium name="RefSeq"/>
        </authorList>
    </citation>
    <scope>IDENTIFICATION</scope>
</reference>
<dbReference type="PROSITE" id="PS00518">
    <property type="entry name" value="ZF_RING_1"/>
    <property type="match status" value="1"/>
</dbReference>
<dbReference type="RefSeq" id="XP_033800264.1">
    <property type="nucleotide sequence ID" value="XM_033944373.1"/>
</dbReference>
<evidence type="ECO:0000313" key="10">
    <source>
        <dbReference type="RefSeq" id="XP_033800262.1"/>
    </source>
</evidence>
<dbReference type="PROSITE" id="PS50089">
    <property type="entry name" value="ZF_RING_2"/>
    <property type="match status" value="1"/>
</dbReference>
<keyword evidence="6" id="KW-0812">Transmembrane</keyword>
<dbReference type="SMART" id="SM00184">
    <property type="entry name" value="RING"/>
    <property type="match status" value="1"/>
</dbReference>
<dbReference type="Pfam" id="PF13445">
    <property type="entry name" value="zf-RING_UBOX"/>
    <property type="match status" value="1"/>
</dbReference>